<reference evidence="1 2" key="2">
    <citation type="submission" date="2018-11" db="EMBL/GenBank/DDBJ databases">
        <authorList>
            <consortium name="Pathogen Informatics"/>
        </authorList>
    </citation>
    <scope>NUCLEOTIDE SEQUENCE [LARGE SCALE GENOMIC DNA]</scope>
</reference>
<reference evidence="3" key="1">
    <citation type="submission" date="2017-02" db="UniProtKB">
        <authorList>
            <consortium name="WormBaseParasite"/>
        </authorList>
    </citation>
    <scope>IDENTIFICATION</scope>
</reference>
<evidence type="ECO:0000313" key="1">
    <source>
        <dbReference type="EMBL" id="VDL70592.1"/>
    </source>
</evidence>
<name>A0A0N4XVY8_NIPBR</name>
<proteinExistence type="predicted"/>
<protein>
    <submittedName>
        <fullName evidence="3">Transposase</fullName>
    </submittedName>
</protein>
<dbReference type="Proteomes" id="UP000271162">
    <property type="component" value="Unassembled WGS sequence"/>
</dbReference>
<organism evidence="3">
    <name type="scientific">Nippostrongylus brasiliensis</name>
    <name type="common">Rat hookworm</name>
    <dbReference type="NCBI Taxonomy" id="27835"/>
    <lineage>
        <taxon>Eukaryota</taxon>
        <taxon>Metazoa</taxon>
        <taxon>Ecdysozoa</taxon>
        <taxon>Nematoda</taxon>
        <taxon>Chromadorea</taxon>
        <taxon>Rhabditida</taxon>
        <taxon>Rhabditina</taxon>
        <taxon>Rhabditomorpha</taxon>
        <taxon>Strongyloidea</taxon>
        <taxon>Heligmosomidae</taxon>
        <taxon>Nippostrongylus</taxon>
    </lineage>
</organism>
<evidence type="ECO:0000313" key="3">
    <source>
        <dbReference type="WBParaSite" id="NBR_0000700201-mRNA-1"/>
    </source>
</evidence>
<dbReference type="WBParaSite" id="NBR_0000700201-mRNA-1">
    <property type="protein sequence ID" value="NBR_0000700201-mRNA-1"/>
    <property type="gene ID" value="NBR_0000700201"/>
</dbReference>
<evidence type="ECO:0000313" key="2">
    <source>
        <dbReference type="Proteomes" id="UP000271162"/>
    </source>
</evidence>
<gene>
    <name evidence="1" type="ORF">NBR_LOCUS7003</name>
</gene>
<dbReference type="EMBL" id="UYSL01019849">
    <property type="protein sequence ID" value="VDL70592.1"/>
    <property type="molecule type" value="Genomic_DNA"/>
</dbReference>
<sequence>MNYIICRLRKEDPRKSTNNIIAQNNMQPGWRRKNDVPSMVLRYAENNPYGIRHFEPPHDQIIVTPTMLRWLKYSSDGIS</sequence>
<keyword evidence="2" id="KW-1185">Reference proteome</keyword>
<accession>A0A0N4XVY8</accession>
<dbReference type="AlphaFoldDB" id="A0A0N4XVY8"/>